<dbReference type="GO" id="GO:0005615">
    <property type="term" value="C:extracellular space"/>
    <property type="evidence" value="ECO:0007669"/>
    <property type="project" value="TreeGrafter"/>
</dbReference>
<evidence type="ECO:0000259" key="9">
    <source>
        <dbReference type="Pfam" id="PF06280"/>
    </source>
</evidence>
<dbReference type="InterPro" id="IPR022398">
    <property type="entry name" value="Peptidase_S8_His-AS"/>
</dbReference>
<proteinExistence type="inferred from homology"/>
<evidence type="ECO:0000313" key="11">
    <source>
        <dbReference type="Proteomes" id="UP000242287"/>
    </source>
</evidence>
<evidence type="ECO:0000256" key="2">
    <source>
        <dbReference type="ARBA" id="ARBA00022670"/>
    </source>
</evidence>
<evidence type="ECO:0000256" key="7">
    <source>
        <dbReference type="PROSITE-ProRule" id="PRU01240"/>
    </source>
</evidence>
<dbReference type="PROSITE" id="PS51892">
    <property type="entry name" value="SUBTILASE"/>
    <property type="match status" value="1"/>
</dbReference>
<dbReference type="InterPro" id="IPR015500">
    <property type="entry name" value="Peptidase_S8_subtilisin-rel"/>
</dbReference>
<dbReference type="OrthoDB" id="206201at2759"/>
<keyword evidence="3" id="KW-0732">Signal</keyword>
<dbReference type="AlphaFoldDB" id="A0A2A9NE94"/>
<evidence type="ECO:0000256" key="3">
    <source>
        <dbReference type="ARBA" id="ARBA00022729"/>
    </source>
</evidence>
<evidence type="ECO:0008006" key="12">
    <source>
        <dbReference type="Google" id="ProtNLM"/>
    </source>
</evidence>
<protein>
    <recommendedName>
        <fullName evidence="12">Peptidase S8/S53 domain-containing protein</fullName>
    </recommendedName>
</protein>
<evidence type="ECO:0000256" key="1">
    <source>
        <dbReference type="ARBA" id="ARBA00011073"/>
    </source>
</evidence>
<dbReference type="InterPro" id="IPR010435">
    <property type="entry name" value="C5a/SBT2-like_Fn3"/>
</dbReference>
<name>A0A2A9NE94_9AGAR</name>
<evidence type="ECO:0000256" key="4">
    <source>
        <dbReference type="ARBA" id="ARBA00022801"/>
    </source>
</evidence>
<dbReference type="PROSITE" id="PS00137">
    <property type="entry name" value="SUBTILASE_HIS"/>
    <property type="match status" value="1"/>
</dbReference>
<dbReference type="InterPro" id="IPR050131">
    <property type="entry name" value="Peptidase_S8_subtilisin-like"/>
</dbReference>
<dbReference type="InterPro" id="IPR036852">
    <property type="entry name" value="Peptidase_S8/S53_dom_sf"/>
</dbReference>
<dbReference type="PANTHER" id="PTHR43806">
    <property type="entry name" value="PEPTIDASE S8"/>
    <property type="match status" value="1"/>
</dbReference>
<organism evidence="10 11">
    <name type="scientific">Amanita thiersii Skay4041</name>
    <dbReference type="NCBI Taxonomy" id="703135"/>
    <lineage>
        <taxon>Eukaryota</taxon>
        <taxon>Fungi</taxon>
        <taxon>Dikarya</taxon>
        <taxon>Basidiomycota</taxon>
        <taxon>Agaricomycotina</taxon>
        <taxon>Agaricomycetes</taxon>
        <taxon>Agaricomycetidae</taxon>
        <taxon>Agaricales</taxon>
        <taxon>Pluteineae</taxon>
        <taxon>Amanitaceae</taxon>
        <taxon>Amanita</taxon>
    </lineage>
</organism>
<keyword evidence="4 7" id="KW-0378">Hydrolase</keyword>
<dbReference type="PRINTS" id="PR00723">
    <property type="entry name" value="SUBTILISIN"/>
</dbReference>
<dbReference type="Pfam" id="PF00082">
    <property type="entry name" value="Peptidase_S8"/>
    <property type="match status" value="1"/>
</dbReference>
<keyword evidence="11" id="KW-1185">Reference proteome</keyword>
<dbReference type="GO" id="GO:0006508">
    <property type="term" value="P:proteolysis"/>
    <property type="evidence" value="ECO:0007669"/>
    <property type="project" value="UniProtKB-KW"/>
</dbReference>
<evidence type="ECO:0000256" key="6">
    <source>
        <dbReference type="PIRSR" id="PIRSR615500-1"/>
    </source>
</evidence>
<dbReference type="Gene3D" id="3.40.50.200">
    <property type="entry name" value="Peptidase S8/S53 domain"/>
    <property type="match status" value="2"/>
</dbReference>
<feature type="active site" description="Charge relay system" evidence="6 7">
    <location>
        <position position="141"/>
    </location>
</feature>
<dbReference type="InterPro" id="IPR000209">
    <property type="entry name" value="Peptidase_S8/S53_dom"/>
</dbReference>
<dbReference type="STRING" id="703135.A0A2A9NE94"/>
<feature type="domain" description="C5a peptidase/Subtilisin-like protease SBT2-like Fn3-like" evidence="9">
    <location>
        <begin position="512"/>
        <end position="630"/>
    </location>
</feature>
<dbReference type="EMBL" id="KZ302178">
    <property type="protein sequence ID" value="PFH46577.1"/>
    <property type="molecule type" value="Genomic_DNA"/>
</dbReference>
<dbReference type="InterPro" id="IPR034187">
    <property type="entry name" value="Peptidases_S8_5"/>
</dbReference>
<gene>
    <name evidence="10" type="ORF">AMATHDRAFT_7645</name>
</gene>
<dbReference type="SUPFAM" id="SSF52743">
    <property type="entry name" value="Subtilisin-like"/>
    <property type="match status" value="1"/>
</dbReference>
<accession>A0A2A9NE94</accession>
<reference evidence="10 11" key="1">
    <citation type="submission" date="2014-02" db="EMBL/GenBank/DDBJ databases">
        <title>Transposable element dynamics among asymbiotic and ectomycorrhizal Amanita fungi.</title>
        <authorList>
            <consortium name="DOE Joint Genome Institute"/>
            <person name="Hess J."/>
            <person name="Skrede I."/>
            <person name="Wolfe B."/>
            <person name="LaButti K."/>
            <person name="Ohm R.A."/>
            <person name="Grigoriev I.V."/>
            <person name="Pringle A."/>
        </authorList>
    </citation>
    <scope>NUCLEOTIDE SEQUENCE [LARGE SCALE GENOMIC DNA]</scope>
    <source>
        <strain evidence="10 11">SKay4041</strain>
    </source>
</reference>
<dbReference type="Proteomes" id="UP000242287">
    <property type="component" value="Unassembled WGS sequence"/>
</dbReference>
<dbReference type="GO" id="GO:0016020">
    <property type="term" value="C:membrane"/>
    <property type="evidence" value="ECO:0007669"/>
    <property type="project" value="InterPro"/>
</dbReference>
<dbReference type="PANTHER" id="PTHR43806:SF66">
    <property type="entry name" value="SERIN ENDOPEPTIDASE"/>
    <property type="match status" value="1"/>
</dbReference>
<feature type="active site" description="Charge relay system" evidence="6 7">
    <location>
        <position position="431"/>
    </location>
</feature>
<dbReference type="CDD" id="cd07489">
    <property type="entry name" value="Peptidases_S8_5"/>
    <property type="match status" value="1"/>
</dbReference>
<evidence type="ECO:0000259" key="8">
    <source>
        <dbReference type="Pfam" id="PF00082"/>
    </source>
</evidence>
<dbReference type="Pfam" id="PF06280">
    <property type="entry name" value="fn3_5"/>
    <property type="match status" value="1"/>
</dbReference>
<dbReference type="GO" id="GO:0004252">
    <property type="term" value="F:serine-type endopeptidase activity"/>
    <property type="evidence" value="ECO:0007669"/>
    <property type="project" value="UniProtKB-UniRule"/>
</dbReference>
<comment type="similarity">
    <text evidence="1 7">Belongs to the peptidase S8 family.</text>
</comment>
<keyword evidence="5 7" id="KW-0720">Serine protease</keyword>
<keyword evidence="2 7" id="KW-0645">Protease</keyword>
<feature type="domain" description="Peptidase S8/S53" evidence="8">
    <location>
        <begin position="82"/>
        <end position="473"/>
    </location>
</feature>
<sequence length="814" mass="87073">MAQNVFIVELNETAKLFHKQSGKEKRDMAANMSGIRYVEALKPSHFMPREEPPTPDPKDPFGVILAHEMIGVDKLHADKITGNGIKIGIIDTGIDYKHPSLGGGFGPGHKVVGGWDFVGDAYDGFNNPVPGPDPHDKCSGHGTHVAGIIGAESNEKSKITLKGVAYEASLNAYRVGGCKGIPSEDAIAKAFLRGEKDGQDILVLAGGQIKGWTESALSRVAKRVASKNVVVITAAGNSGSAGSWYASSPLGGSGKNVISVASVETNVIPMLTALVRDKSDVQRGQKAILYMTKSGHPLHVEKPLPIFATSTDTNVADDACHRLPDGTPSLSEYLVIIRMGTCPVRQKLGNVAAKGGKFALIYDDGRGLDLADLGDYDAGLILAADERIDAGGSYGPAYDMFLGPSLAAPGTHIASTWPMELGRYCVLSGTSMAASFVAGSVALLLDAIKQGRTPAMVKNDIRARLQTTAQLIQSSRSHGPLWQTATKQGAGMINIYNAINYKTVVIPGELLLNDTTHFNGKHIITIYNMGPDPQTYKVSHIPAGTALTVEPNGILPKLGPVPLGSPSASKYVDLVPPTFDLPTGGHTTVLATISLPKGLSQTTFPVFSGFIKVEGKAENGKVETLHVTYMSLAASLKEKPIIDNMIGTFEKFPLPAIVNKDNRVQERPAEYTLLNGDIPTLVFQLAFGTAKLLVDLVDAHIDLQPSLESSYDDFPTDNPSIRCTGMKTVGNIETRSWVQRNRPLDDRSVGGFKDEVVAIDKFSNKKAIPNGDYRVLLRALRVTGDPSRLGDCESWLSPIVRIKAPKKLAKWCCS</sequence>
<feature type="active site" description="Charge relay system" evidence="6 7">
    <location>
        <position position="91"/>
    </location>
</feature>
<evidence type="ECO:0000256" key="5">
    <source>
        <dbReference type="ARBA" id="ARBA00022825"/>
    </source>
</evidence>
<dbReference type="PROSITE" id="PS00136">
    <property type="entry name" value="SUBTILASE_ASP"/>
    <property type="match status" value="1"/>
</dbReference>
<dbReference type="InterPro" id="IPR023827">
    <property type="entry name" value="Peptidase_S8_Asp-AS"/>
</dbReference>
<evidence type="ECO:0000313" key="10">
    <source>
        <dbReference type="EMBL" id="PFH46577.1"/>
    </source>
</evidence>